<accession>A0A9P6EJ21</accession>
<organism evidence="1 2">
    <name type="scientific">Crepidotus variabilis</name>
    <dbReference type="NCBI Taxonomy" id="179855"/>
    <lineage>
        <taxon>Eukaryota</taxon>
        <taxon>Fungi</taxon>
        <taxon>Dikarya</taxon>
        <taxon>Basidiomycota</taxon>
        <taxon>Agaricomycotina</taxon>
        <taxon>Agaricomycetes</taxon>
        <taxon>Agaricomycetidae</taxon>
        <taxon>Agaricales</taxon>
        <taxon>Agaricineae</taxon>
        <taxon>Crepidotaceae</taxon>
        <taxon>Crepidotus</taxon>
    </lineage>
</organism>
<evidence type="ECO:0000313" key="2">
    <source>
        <dbReference type="Proteomes" id="UP000807306"/>
    </source>
</evidence>
<proteinExistence type="predicted"/>
<keyword evidence="2" id="KW-1185">Reference proteome</keyword>
<dbReference type="Proteomes" id="UP000807306">
    <property type="component" value="Unassembled WGS sequence"/>
</dbReference>
<reference evidence="1" key="1">
    <citation type="submission" date="2020-11" db="EMBL/GenBank/DDBJ databases">
        <authorList>
            <consortium name="DOE Joint Genome Institute"/>
            <person name="Ahrendt S."/>
            <person name="Riley R."/>
            <person name="Andreopoulos W."/>
            <person name="Labutti K."/>
            <person name="Pangilinan J."/>
            <person name="Ruiz-Duenas F.J."/>
            <person name="Barrasa J.M."/>
            <person name="Sanchez-Garcia M."/>
            <person name="Camarero S."/>
            <person name="Miyauchi S."/>
            <person name="Serrano A."/>
            <person name="Linde D."/>
            <person name="Babiker R."/>
            <person name="Drula E."/>
            <person name="Ayuso-Fernandez I."/>
            <person name="Pacheco R."/>
            <person name="Padilla G."/>
            <person name="Ferreira P."/>
            <person name="Barriuso J."/>
            <person name="Kellner H."/>
            <person name="Castanera R."/>
            <person name="Alfaro M."/>
            <person name="Ramirez L."/>
            <person name="Pisabarro A.G."/>
            <person name="Kuo A."/>
            <person name="Tritt A."/>
            <person name="Lipzen A."/>
            <person name="He G."/>
            <person name="Yan M."/>
            <person name="Ng V."/>
            <person name="Cullen D."/>
            <person name="Martin F."/>
            <person name="Rosso M.-N."/>
            <person name="Henrissat B."/>
            <person name="Hibbett D."/>
            <person name="Martinez A.T."/>
            <person name="Grigoriev I.V."/>
        </authorList>
    </citation>
    <scope>NUCLEOTIDE SEQUENCE</scope>
    <source>
        <strain evidence="1">CBS 506.95</strain>
    </source>
</reference>
<name>A0A9P6EJ21_9AGAR</name>
<dbReference type="AlphaFoldDB" id="A0A9P6EJ21"/>
<gene>
    <name evidence="1" type="ORF">CPB83DRAFT_875338</name>
</gene>
<comment type="caution">
    <text evidence="1">The sequence shown here is derived from an EMBL/GenBank/DDBJ whole genome shotgun (WGS) entry which is preliminary data.</text>
</comment>
<dbReference type="EMBL" id="MU157843">
    <property type="protein sequence ID" value="KAF9529859.1"/>
    <property type="molecule type" value="Genomic_DNA"/>
</dbReference>
<dbReference type="OrthoDB" id="3253976at2759"/>
<sequence length="221" mass="24999">MSHIFRSAKSGSDWTSSELNAYHIVVRNQSPKSFYVDPGFLNSDAASENTSDKTHRLLIFLDLATKANAGQESAIHDFAKELLHTSRSAQIDICLRNHALIILLVVQQEEIELKAVAAFQRNNYNRAQIGLEMKDYMSIPAITTGGTRPIFYIIPVTQELSTAVERGEYPEHLTEVKKYVVGDRRRLGEGMNNPDFRLEALKHYSLFLPLATSLWSEFLVE</sequence>
<evidence type="ECO:0000313" key="1">
    <source>
        <dbReference type="EMBL" id="KAF9529859.1"/>
    </source>
</evidence>
<protein>
    <submittedName>
        <fullName evidence="1">Uncharacterized protein</fullName>
    </submittedName>
</protein>